<keyword evidence="2" id="KW-1185">Reference proteome</keyword>
<dbReference type="SUPFAM" id="SSF49777">
    <property type="entry name" value="PEBP-like"/>
    <property type="match status" value="1"/>
</dbReference>
<dbReference type="PANTHER" id="PTHR30289">
    <property type="entry name" value="UNCHARACTERIZED PROTEIN YBCL-RELATED"/>
    <property type="match status" value="1"/>
</dbReference>
<dbReference type="EMBL" id="BMNY01000002">
    <property type="protein sequence ID" value="GGM76292.1"/>
    <property type="molecule type" value="Genomic_DNA"/>
</dbReference>
<dbReference type="AlphaFoldDB" id="A0AA37BSR4"/>
<gene>
    <name evidence="1" type="ORF">GCM10007108_12830</name>
</gene>
<name>A0AA37BSR4_9ARCH</name>
<reference evidence="1" key="1">
    <citation type="journal article" date="2014" name="Int. J. Syst. Evol. Microbiol.">
        <title>Complete genome sequence of Corynebacterium casei LMG S-19264T (=DSM 44701T), isolated from a smear-ripened cheese.</title>
        <authorList>
            <consortium name="US DOE Joint Genome Institute (JGI-PGF)"/>
            <person name="Walter F."/>
            <person name="Albersmeier A."/>
            <person name="Kalinowski J."/>
            <person name="Ruckert C."/>
        </authorList>
    </citation>
    <scope>NUCLEOTIDE SEQUENCE</scope>
    <source>
        <strain evidence="1">JCM 13583</strain>
    </source>
</reference>
<evidence type="ECO:0000313" key="2">
    <source>
        <dbReference type="Proteomes" id="UP000632195"/>
    </source>
</evidence>
<dbReference type="CDD" id="cd00865">
    <property type="entry name" value="PEBP_bact_arch"/>
    <property type="match status" value="1"/>
</dbReference>
<comment type="caution">
    <text evidence="1">The sequence shown here is derived from an EMBL/GenBank/DDBJ whole genome shotgun (WGS) entry which is preliminary data.</text>
</comment>
<dbReference type="InterPro" id="IPR005247">
    <property type="entry name" value="YbhB_YbcL/LppC-like"/>
</dbReference>
<organism evidence="1 2">
    <name type="scientific">Thermogymnomonas acidicola</name>
    <dbReference type="NCBI Taxonomy" id="399579"/>
    <lineage>
        <taxon>Archaea</taxon>
        <taxon>Methanobacteriati</taxon>
        <taxon>Thermoplasmatota</taxon>
        <taxon>Thermoplasmata</taxon>
        <taxon>Thermoplasmatales</taxon>
        <taxon>Thermogymnomonas</taxon>
    </lineage>
</organism>
<dbReference type="InterPro" id="IPR008914">
    <property type="entry name" value="PEBP"/>
</dbReference>
<dbReference type="Gene3D" id="3.90.280.10">
    <property type="entry name" value="PEBP-like"/>
    <property type="match status" value="1"/>
</dbReference>
<dbReference type="PANTHER" id="PTHR30289:SF1">
    <property type="entry name" value="PEBP (PHOSPHATIDYLETHANOLAMINE-BINDING PROTEIN) FAMILY PROTEIN"/>
    <property type="match status" value="1"/>
</dbReference>
<dbReference type="Proteomes" id="UP000632195">
    <property type="component" value="Unassembled WGS sequence"/>
</dbReference>
<sequence length="166" mass="19146">MKFFNQMGDNRNMTFNIDIPAVKYGQKIDPKYTCRGQDINPQVKWVDPPQSAKSFVLVMEDPDAPRGTFVHWVLYNIPQGISEVPEGLQKEEHLPNGWVQGKNDFGRTGYGGPCPPGRSTHRYFVYLYAVNRMPDLQPGLLKAQVMKEIERYIVKQVSFMFRFGQE</sequence>
<accession>A0AA37BSR4</accession>
<protein>
    <submittedName>
        <fullName evidence="1">UPF0098 protein</fullName>
    </submittedName>
</protein>
<dbReference type="InterPro" id="IPR036610">
    <property type="entry name" value="PEBP-like_sf"/>
</dbReference>
<dbReference type="Pfam" id="PF01161">
    <property type="entry name" value="PBP"/>
    <property type="match status" value="1"/>
</dbReference>
<dbReference type="NCBIfam" id="TIGR00481">
    <property type="entry name" value="YbhB/YbcL family Raf kinase inhibitor-like protein"/>
    <property type="match status" value="1"/>
</dbReference>
<proteinExistence type="predicted"/>
<reference evidence="1" key="2">
    <citation type="submission" date="2022-09" db="EMBL/GenBank/DDBJ databases">
        <authorList>
            <person name="Sun Q."/>
            <person name="Ohkuma M."/>
        </authorList>
    </citation>
    <scope>NUCLEOTIDE SEQUENCE</scope>
    <source>
        <strain evidence="1">JCM 13583</strain>
    </source>
</reference>
<evidence type="ECO:0000313" key="1">
    <source>
        <dbReference type="EMBL" id="GGM76292.1"/>
    </source>
</evidence>